<protein>
    <recommendedName>
        <fullName evidence="3">Bacteriocin-type signal sequence-containing protein</fullName>
    </recommendedName>
</protein>
<evidence type="ECO:0000313" key="1">
    <source>
        <dbReference type="EMBL" id="SNY46916.1"/>
    </source>
</evidence>
<proteinExistence type="predicted"/>
<gene>
    <name evidence="1" type="ORF">SAMN06265827_14613</name>
</gene>
<accession>A0A285IIK7</accession>
<organism evidence="1 2">
    <name type="scientific">Orenia metallireducens</name>
    <dbReference type="NCBI Taxonomy" id="1413210"/>
    <lineage>
        <taxon>Bacteria</taxon>
        <taxon>Bacillati</taxon>
        <taxon>Bacillota</taxon>
        <taxon>Clostridia</taxon>
        <taxon>Halanaerobiales</taxon>
        <taxon>Halobacteroidaceae</taxon>
        <taxon>Orenia</taxon>
    </lineage>
</organism>
<reference evidence="2" key="1">
    <citation type="submission" date="2017-09" db="EMBL/GenBank/DDBJ databases">
        <authorList>
            <person name="Varghese N."/>
            <person name="Submissions S."/>
        </authorList>
    </citation>
    <scope>NUCLEOTIDE SEQUENCE [LARGE SCALE GENOMIC DNA]</scope>
    <source>
        <strain evidence="2">MSL47</strain>
    </source>
</reference>
<evidence type="ECO:0000313" key="2">
    <source>
        <dbReference type="Proteomes" id="UP000219573"/>
    </source>
</evidence>
<dbReference type="RefSeq" id="WP_097019577.1">
    <property type="nucleotide sequence ID" value="NZ_OBDZ01000046.1"/>
</dbReference>
<evidence type="ECO:0008006" key="3">
    <source>
        <dbReference type="Google" id="ProtNLM"/>
    </source>
</evidence>
<keyword evidence="2" id="KW-1185">Reference proteome</keyword>
<name>A0A285IIK7_9FIRM</name>
<dbReference type="AlphaFoldDB" id="A0A285IIK7"/>
<sequence>MAKNKQTELSLEELEEITGGFNKVSKDISSNKSIPLSRYGVMMPDMPLSRYGVMLPDSDWTERIKDLLG</sequence>
<dbReference type="EMBL" id="OBDZ01000046">
    <property type="protein sequence ID" value="SNY46916.1"/>
    <property type="molecule type" value="Genomic_DNA"/>
</dbReference>
<dbReference type="Proteomes" id="UP000219573">
    <property type="component" value="Unassembled WGS sequence"/>
</dbReference>